<keyword evidence="2" id="KW-1185">Reference proteome</keyword>
<organism evidence="1 2">
    <name type="scientific">Molorchus minor</name>
    <dbReference type="NCBI Taxonomy" id="1323400"/>
    <lineage>
        <taxon>Eukaryota</taxon>
        <taxon>Metazoa</taxon>
        <taxon>Ecdysozoa</taxon>
        <taxon>Arthropoda</taxon>
        <taxon>Hexapoda</taxon>
        <taxon>Insecta</taxon>
        <taxon>Pterygota</taxon>
        <taxon>Neoptera</taxon>
        <taxon>Endopterygota</taxon>
        <taxon>Coleoptera</taxon>
        <taxon>Polyphaga</taxon>
        <taxon>Cucujiformia</taxon>
        <taxon>Chrysomeloidea</taxon>
        <taxon>Cerambycidae</taxon>
        <taxon>Lamiinae</taxon>
        <taxon>Monochamini</taxon>
        <taxon>Molorchus</taxon>
    </lineage>
</organism>
<proteinExistence type="predicted"/>
<evidence type="ECO:0000313" key="1">
    <source>
        <dbReference type="EMBL" id="KAJ8970753.1"/>
    </source>
</evidence>
<reference evidence="1" key="1">
    <citation type="journal article" date="2023" name="Insect Mol. Biol.">
        <title>Genome sequencing provides insights into the evolution of gene families encoding plant cell wall-degrading enzymes in longhorned beetles.</title>
        <authorList>
            <person name="Shin N.R."/>
            <person name="Okamura Y."/>
            <person name="Kirsch R."/>
            <person name="Pauchet Y."/>
        </authorList>
    </citation>
    <scope>NUCLEOTIDE SEQUENCE</scope>
    <source>
        <strain evidence="1">MMC_N1</strain>
    </source>
</reference>
<dbReference type="EMBL" id="JAPWTJ010001580">
    <property type="protein sequence ID" value="KAJ8970753.1"/>
    <property type="molecule type" value="Genomic_DNA"/>
</dbReference>
<sequence length="70" mass="7764">MLDTIKDILGCRFTQDIRQTSHASLNFAALGMFADENPRFLSNLSSTENLNTVLANKSHILGAYIANKSY</sequence>
<dbReference type="Proteomes" id="UP001162164">
    <property type="component" value="Unassembled WGS sequence"/>
</dbReference>
<gene>
    <name evidence="1" type="ORF">NQ317_011683</name>
</gene>
<accession>A0ABQ9J120</accession>
<name>A0ABQ9J120_9CUCU</name>
<comment type="caution">
    <text evidence="1">The sequence shown here is derived from an EMBL/GenBank/DDBJ whole genome shotgun (WGS) entry which is preliminary data.</text>
</comment>
<protein>
    <submittedName>
        <fullName evidence="1">Uncharacterized protein</fullName>
    </submittedName>
</protein>
<evidence type="ECO:0000313" key="2">
    <source>
        <dbReference type="Proteomes" id="UP001162164"/>
    </source>
</evidence>